<feature type="signal peptide" evidence="1">
    <location>
        <begin position="1"/>
        <end position="20"/>
    </location>
</feature>
<protein>
    <submittedName>
        <fullName evidence="2">Putative secreted protein</fullName>
    </submittedName>
</protein>
<sequence length="102" mass="11535">MWRSTSFLVMMPRILPLCVTSVCRRPNLRNMSITVSMGVWSVTVMGARSRMRLSVTGGGPVQGVATWLTNRARELPTTPTWDLRALARARLRSLRSTKPTRY</sequence>
<proteinExistence type="predicted"/>
<reference evidence="2" key="1">
    <citation type="submission" date="2019-12" db="EMBL/GenBank/DDBJ databases">
        <title>An insight into the sialome of adult female Ixodes ricinus ticks feeding for 6 days.</title>
        <authorList>
            <person name="Perner J."/>
            <person name="Ribeiro J.M.C."/>
        </authorList>
    </citation>
    <scope>NUCLEOTIDE SEQUENCE</scope>
    <source>
        <strain evidence="2">Semi-engorged</strain>
        <tissue evidence="2">Salivary glands</tissue>
    </source>
</reference>
<evidence type="ECO:0000256" key="1">
    <source>
        <dbReference type="SAM" id="SignalP"/>
    </source>
</evidence>
<organism evidence="2">
    <name type="scientific">Ixodes ricinus</name>
    <name type="common">Common tick</name>
    <name type="synonym">Acarus ricinus</name>
    <dbReference type="NCBI Taxonomy" id="34613"/>
    <lineage>
        <taxon>Eukaryota</taxon>
        <taxon>Metazoa</taxon>
        <taxon>Ecdysozoa</taxon>
        <taxon>Arthropoda</taxon>
        <taxon>Chelicerata</taxon>
        <taxon>Arachnida</taxon>
        <taxon>Acari</taxon>
        <taxon>Parasitiformes</taxon>
        <taxon>Ixodida</taxon>
        <taxon>Ixodoidea</taxon>
        <taxon>Ixodidae</taxon>
        <taxon>Ixodinae</taxon>
        <taxon>Ixodes</taxon>
    </lineage>
</organism>
<accession>A0A6B0UFF1</accession>
<name>A0A6B0UFF1_IXORI</name>
<dbReference type="AlphaFoldDB" id="A0A6B0UFF1"/>
<feature type="chain" id="PRO_5025660952" evidence="1">
    <location>
        <begin position="21"/>
        <end position="102"/>
    </location>
</feature>
<keyword evidence="1" id="KW-0732">Signal</keyword>
<dbReference type="EMBL" id="GIFC01006384">
    <property type="protein sequence ID" value="MXU88467.1"/>
    <property type="molecule type" value="Transcribed_RNA"/>
</dbReference>
<evidence type="ECO:0000313" key="2">
    <source>
        <dbReference type="EMBL" id="MXU88467.1"/>
    </source>
</evidence>